<dbReference type="InterPro" id="IPR022742">
    <property type="entry name" value="Hydrolase_4"/>
</dbReference>
<dbReference type="PIRSF" id="PIRSF037442">
    <property type="entry name" value="UCP037442_abhydr"/>
    <property type="match status" value="1"/>
</dbReference>
<keyword evidence="1" id="KW-1133">Transmembrane helix</keyword>
<reference evidence="3 4" key="1">
    <citation type="journal article" date="2013" name="Int. J. Syst. Evol. Microbiol.">
        <title>Aquimarina gracilis sp. nov., isolated from the gut microflora of a mussel, Mytilus coruscus, and emended description of Aquimarina spongiae.</title>
        <authorList>
            <person name="Park S.C."/>
            <person name="Choe H.N."/>
            <person name="Baik K.S."/>
            <person name="Seong C.N."/>
        </authorList>
    </citation>
    <scope>NUCLEOTIDE SEQUENCE [LARGE SCALE GENOMIC DNA]</scope>
    <source>
        <strain evidence="3 4">PSC32</strain>
    </source>
</reference>
<feature type="transmembrane region" description="Helical" evidence="1">
    <location>
        <begin position="148"/>
        <end position="166"/>
    </location>
</feature>
<dbReference type="SUPFAM" id="SSF53474">
    <property type="entry name" value="alpha/beta-Hydrolases"/>
    <property type="match status" value="1"/>
</dbReference>
<keyword evidence="3" id="KW-0378">Hydrolase</keyword>
<accession>A0ABU5ZV13</accession>
<keyword evidence="4" id="KW-1185">Reference proteome</keyword>
<dbReference type="Proteomes" id="UP001327027">
    <property type="component" value="Unassembled WGS sequence"/>
</dbReference>
<evidence type="ECO:0000313" key="4">
    <source>
        <dbReference type="Proteomes" id="UP001327027"/>
    </source>
</evidence>
<dbReference type="EMBL" id="JAYKLX010000004">
    <property type="protein sequence ID" value="MEB3345879.1"/>
    <property type="molecule type" value="Genomic_DNA"/>
</dbReference>
<evidence type="ECO:0000259" key="2">
    <source>
        <dbReference type="Pfam" id="PF12146"/>
    </source>
</evidence>
<comment type="caution">
    <text evidence="3">The sequence shown here is derived from an EMBL/GenBank/DDBJ whole genome shotgun (WGS) entry which is preliminary data.</text>
</comment>
<protein>
    <submittedName>
        <fullName evidence="3">Alpha/beta fold hydrolase</fullName>
    </submittedName>
</protein>
<gene>
    <name evidence="3" type="ORF">U6A24_10420</name>
</gene>
<dbReference type="GO" id="GO:0016787">
    <property type="term" value="F:hydrolase activity"/>
    <property type="evidence" value="ECO:0007669"/>
    <property type="project" value="UniProtKB-KW"/>
</dbReference>
<proteinExistence type="predicted"/>
<feature type="domain" description="Serine aminopeptidase S33" evidence="2">
    <location>
        <begin position="39"/>
        <end position="139"/>
    </location>
</feature>
<sequence length="282" mass="32564">MISIRATDGYMLSGTLYTSSGNNNKHKVLILNSATAVDKKLYHHYALFMSKNGYQVITYDYRGIAASRPKKLRGFEASFTDWGKKDFSGVIDFAKSKFPNFKILTLGHSIGGTIIGMTERNKDICGIINIGAQTAYYKDWSKKEKNKIYFLWHIFFPLITKLYGYFPGKKLGMLEDIPKGVIDQWHQRRKLTDMKTQMESRGIAFYYDRYDAKLLTLGIEDDPIGTEKAIRRIHDLFSTSNKEIQIVKLATVQAKKIGHFGFFSRKFKDPLWQQTLTWFDNI</sequence>
<dbReference type="InterPro" id="IPR017208">
    <property type="entry name" value="UCP037442_abhydr"/>
</dbReference>
<dbReference type="InterPro" id="IPR029058">
    <property type="entry name" value="AB_hydrolase_fold"/>
</dbReference>
<evidence type="ECO:0000313" key="3">
    <source>
        <dbReference type="EMBL" id="MEB3345879.1"/>
    </source>
</evidence>
<organism evidence="3 4">
    <name type="scientific">Aquimarina gracilis</name>
    <dbReference type="NCBI Taxonomy" id="874422"/>
    <lineage>
        <taxon>Bacteria</taxon>
        <taxon>Pseudomonadati</taxon>
        <taxon>Bacteroidota</taxon>
        <taxon>Flavobacteriia</taxon>
        <taxon>Flavobacteriales</taxon>
        <taxon>Flavobacteriaceae</taxon>
        <taxon>Aquimarina</taxon>
    </lineage>
</organism>
<keyword evidence="1" id="KW-0472">Membrane</keyword>
<evidence type="ECO:0000256" key="1">
    <source>
        <dbReference type="SAM" id="Phobius"/>
    </source>
</evidence>
<dbReference type="Pfam" id="PF12146">
    <property type="entry name" value="Hydrolase_4"/>
    <property type="match status" value="1"/>
</dbReference>
<dbReference type="RefSeq" id="WP_324179907.1">
    <property type="nucleotide sequence ID" value="NZ_BAABAW010000007.1"/>
</dbReference>
<name>A0ABU5ZV13_9FLAO</name>
<keyword evidence="1" id="KW-0812">Transmembrane</keyword>
<dbReference type="Gene3D" id="3.40.50.1820">
    <property type="entry name" value="alpha/beta hydrolase"/>
    <property type="match status" value="1"/>
</dbReference>